<keyword evidence="2" id="KW-1185">Reference proteome</keyword>
<dbReference type="Proteomes" id="UP000823775">
    <property type="component" value="Unassembled WGS sequence"/>
</dbReference>
<dbReference type="EMBL" id="JACEIK010016612">
    <property type="protein sequence ID" value="MCE5165683.1"/>
    <property type="molecule type" value="Genomic_DNA"/>
</dbReference>
<evidence type="ECO:0000313" key="1">
    <source>
        <dbReference type="EMBL" id="MCE5165683.1"/>
    </source>
</evidence>
<proteinExistence type="predicted"/>
<name>A0ABS8Y4X9_DATST</name>
<protein>
    <submittedName>
        <fullName evidence="1">Uncharacterized protein</fullName>
    </submittedName>
</protein>
<evidence type="ECO:0000313" key="2">
    <source>
        <dbReference type="Proteomes" id="UP000823775"/>
    </source>
</evidence>
<sequence length="109" mass="12053">MREVGRLLGRRWLVGCCSGEGEKEVTNVLLFAVLWDCGCWVFSGEGKAEGGRVAWFTGEDVGLGDFSDLAVRGKRGRMRRLKFAGGGERRKTRGSAAGRRWWCVLVSGR</sequence>
<reference evidence="1 2" key="1">
    <citation type="journal article" date="2021" name="BMC Genomics">
        <title>Datura genome reveals duplications of psychoactive alkaloid biosynthetic genes and high mutation rate following tissue culture.</title>
        <authorList>
            <person name="Rajewski A."/>
            <person name="Carter-House D."/>
            <person name="Stajich J."/>
            <person name="Litt A."/>
        </authorList>
    </citation>
    <scope>NUCLEOTIDE SEQUENCE [LARGE SCALE GENOMIC DNA]</scope>
    <source>
        <strain evidence="1">AR-01</strain>
    </source>
</reference>
<accession>A0ABS8Y4X9</accession>
<comment type="caution">
    <text evidence="1">The sequence shown here is derived from an EMBL/GenBank/DDBJ whole genome shotgun (WGS) entry which is preliminary data.</text>
</comment>
<gene>
    <name evidence="1" type="ORF">HAX54_011585</name>
</gene>
<organism evidence="1 2">
    <name type="scientific">Datura stramonium</name>
    <name type="common">Jimsonweed</name>
    <name type="synonym">Common thornapple</name>
    <dbReference type="NCBI Taxonomy" id="4076"/>
    <lineage>
        <taxon>Eukaryota</taxon>
        <taxon>Viridiplantae</taxon>
        <taxon>Streptophyta</taxon>
        <taxon>Embryophyta</taxon>
        <taxon>Tracheophyta</taxon>
        <taxon>Spermatophyta</taxon>
        <taxon>Magnoliopsida</taxon>
        <taxon>eudicotyledons</taxon>
        <taxon>Gunneridae</taxon>
        <taxon>Pentapetalae</taxon>
        <taxon>asterids</taxon>
        <taxon>lamiids</taxon>
        <taxon>Solanales</taxon>
        <taxon>Solanaceae</taxon>
        <taxon>Solanoideae</taxon>
        <taxon>Datureae</taxon>
        <taxon>Datura</taxon>
    </lineage>
</organism>